<evidence type="ECO:0008006" key="4">
    <source>
        <dbReference type="Google" id="ProtNLM"/>
    </source>
</evidence>
<dbReference type="AlphaFoldDB" id="A0A6G1IR46"/>
<sequence length="215" mass="24602">MFLNAISLWVLFVTCMVAAKPGREGKDKLTDAQRLRHLLARYPIAIRLFPTKGMRFSGKLLSAVFKDQLDINEPEKGAVCLYWWKTRTSLNVCRVAIIFASFGNDKTGFRGQVHHLSEENCITTSHEREAFEFDAATNAVKHSNRFRALGRAQVKRNFSDLIDLVYDKSEEYFKKNPNYQYLANNCGDYVQEMVELTEPEFGKIEVPLAPGTRLV</sequence>
<keyword evidence="1" id="KW-0732">Signal</keyword>
<evidence type="ECO:0000313" key="2">
    <source>
        <dbReference type="EMBL" id="KAF2680443.1"/>
    </source>
</evidence>
<gene>
    <name evidence="2" type="ORF">K458DRAFT_407204</name>
</gene>
<dbReference type="OrthoDB" id="3799881at2759"/>
<reference evidence="2" key="1">
    <citation type="journal article" date="2020" name="Stud. Mycol.">
        <title>101 Dothideomycetes genomes: a test case for predicting lifestyles and emergence of pathogens.</title>
        <authorList>
            <person name="Haridas S."/>
            <person name="Albert R."/>
            <person name="Binder M."/>
            <person name="Bloem J."/>
            <person name="Labutti K."/>
            <person name="Salamov A."/>
            <person name="Andreopoulos B."/>
            <person name="Baker S."/>
            <person name="Barry K."/>
            <person name="Bills G."/>
            <person name="Bluhm B."/>
            <person name="Cannon C."/>
            <person name="Castanera R."/>
            <person name="Culley D."/>
            <person name="Daum C."/>
            <person name="Ezra D."/>
            <person name="Gonzalez J."/>
            <person name="Henrissat B."/>
            <person name="Kuo A."/>
            <person name="Liang C."/>
            <person name="Lipzen A."/>
            <person name="Lutzoni F."/>
            <person name="Magnuson J."/>
            <person name="Mondo S."/>
            <person name="Nolan M."/>
            <person name="Ohm R."/>
            <person name="Pangilinan J."/>
            <person name="Park H.-J."/>
            <person name="Ramirez L."/>
            <person name="Alfaro M."/>
            <person name="Sun H."/>
            <person name="Tritt A."/>
            <person name="Yoshinaga Y."/>
            <person name="Zwiers L.-H."/>
            <person name="Turgeon B."/>
            <person name="Goodwin S."/>
            <person name="Spatafora J."/>
            <person name="Crous P."/>
            <person name="Grigoriev I."/>
        </authorList>
    </citation>
    <scope>NUCLEOTIDE SEQUENCE</scope>
    <source>
        <strain evidence="2">CBS 122367</strain>
    </source>
</reference>
<dbReference type="EMBL" id="MU005596">
    <property type="protein sequence ID" value="KAF2680443.1"/>
    <property type="molecule type" value="Genomic_DNA"/>
</dbReference>
<keyword evidence="3" id="KW-1185">Reference proteome</keyword>
<evidence type="ECO:0000313" key="3">
    <source>
        <dbReference type="Proteomes" id="UP000799291"/>
    </source>
</evidence>
<accession>A0A6G1IR46</accession>
<proteinExistence type="predicted"/>
<evidence type="ECO:0000256" key="1">
    <source>
        <dbReference type="SAM" id="SignalP"/>
    </source>
</evidence>
<dbReference type="Proteomes" id="UP000799291">
    <property type="component" value="Unassembled WGS sequence"/>
</dbReference>
<organism evidence="2 3">
    <name type="scientific">Lentithecium fluviatile CBS 122367</name>
    <dbReference type="NCBI Taxonomy" id="1168545"/>
    <lineage>
        <taxon>Eukaryota</taxon>
        <taxon>Fungi</taxon>
        <taxon>Dikarya</taxon>
        <taxon>Ascomycota</taxon>
        <taxon>Pezizomycotina</taxon>
        <taxon>Dothideomycetes</taxon>
        <taxon>Pleosporomycetidae</taxon>
        <taxon>Pleosporales</taxon>
        <taxon>Massarineae</taxon>
        <taxon>Lentitheciaceae</taxon>
        <taxon>Lentithecium</taxon>
    </lineage>
</organism>
<feature type="signal peptide" evidence="1">
    <location>
        <begin position="1"/>
        <end position="19"/>
    </location>
</feature>
<feature type="chain" id="PRO_5026007850" description="DUF4105 domain-containing protein" evidence="1">
    <location>
        <begin position="20"/>
        <end position="215"/>
    </location>
</feature>
<protein>
    <recommendedName>
        <fullName evidence="4">DUF4105 domain-containing protein</fullName>
    </recommendedName>
</protein>
<name>A0A6G1IR46_9PLEO</name>